<dbReference type="Proteomes" id="UP000828048">
    <property type="component" value="Chromosome 12"/>
</dbReference>
<sequence>MGSLFPLTLIFLSLTSSAKSEPQRFRSAQSLDLFIRDYSFQSYRNYFKTGTFHTVNLPSNLSGITVNAARFRCGSLSRYGAQAMQIHLPIGVTVYPCVERVMLVVQNLGFNWSYLYDGNDNDYDLSGYQLVSPVLGLLAYQADNATNSSKSLQVSILARGKTPAISVDFRNATILNNATGLIPLCATFGHDGKVTLSSQLGPNLCAAFGDGHFGLVVESPVVPERTLGKVSRWKLVVGTSVGAALGAFLLCLLLIALFVKVKKKARIEEMERRAYEEEALQVTMVGHVRAHTAAVTRTVPVIEHHYRPSPS</sequence>
<accession>A0ACB7ZBY6</accession>
<evidence type="ECO:0000313" key="2">
    <source>
        <dbReference type="Proteomes" id="UP000828048"/>
    </source>
</evidence>
<reference evidence="1 2" key="1">
    <citation type="journal article" date="2021" name="Hortic Res">
        <title>High-quality reference genome and annotation aids understanding of berry development for evergreen blueberry (Vaccinium darrowii).</title>
        <authorList>
            <person name="Yu J."/>
            <person name="Hulse-Kemp A.M."/>
            <person name="Babiker E."/>
            <person name="Staton M."/>
        </authorList>
    </citation>
    <scope>NUCLEOTIDE SEQUENCE [LARGE SCALE GENOMIC DNA]</scope>
    <source>
        <strain evidence="2">cv. NJ 8807/NJ 8810</strain>
        <tissue evidence="1">Young leaf</tissue>
    </source>
</reference>
<proteinExistence type="predicted"/>
<gene>
    <name evidence="1" type="ORF">Vadar_017140</name>
</gene>
<comment type="caution">
    <text evidence="1">The sequence shown here is derived from an EMBL/GenBank/DDBJ whole genome shotgun (WGS) entry which is preliminary data.</text>
</comment>
<keyword evidence="2" id="KW-1185">Reference proteome</keyword>
<name>A0ACB7ZBY6_9ERIC</name>
<dbReference type="EMBL" id="CM037162">
    <property type="protein sequence ID" value="KAH7863408.1"/>
    <property type="molecule type" value="Genomic_DNA"/>
</dbReference>
<evidence type="ECO:0000313" key="1">
    <source>
        <dbReference type="EMBL" id="KAH7863408.1"/>
    </source>
</evidence>
<organism evidence="1 2">
    <name type="scientific">Vaccinium darrowii</name>
    <dbReference type="NCBI Taxonomy" id="229202"/>
    <lineage>
        <taxon>Eukaryota</taxon>
        <taxon>Viridiplantae</taxon>
        <taxon>Streptophyta</taxon>
        <taxon>Embryophyta</taxon>
        <taxon>Tracheophyta</taxon>
        <taxon>Spermatophyta</taxon>
        <taxon>Magnoliopsida</taxon>
        <taxon>eudicotyledons</taxon>
        <taxon>Gunneridae</taxon>
        <taxon>Pentapetalae</taxon>
        <taxon>asterids</taxon>
        <taxon>Ericales</taxon>
        <taxon>Ericaceae</taxon>
        <taxon>Vaccinioideae</taxon>
        <taxon>Vaccinieae</taxon>
        <taxon>Vaccinium</taxon>
    </lineage>
</organism>
<protein>
    <submittedName>
        <fullName evidence="1">Uncharacterized protein</fullName>
    </submittedName>
</protein>